<evidence type="ECO:0000313" key="2">
    <source>
        <dbReference type="EMBL" id="GGS41052.1"/>
    </source>
</evidence>
<evidence type="ECO:0000259" key="1">
    <source>
        <dbReference type="PROSITE" id="PS51186"/>
    </source>
</evidence>
<dbReference type="InterPro" id="IPR053144">
    <property type="entry name" value="Acetyltransferase_Butenolide"/>
</dbReference>
<feature type="domain" description="N-acetyltransferase" evidence="1">
    <location>
        <begin position="1"/>
        <end position="138"/>
    </location>
</feature>
<dbReference type="PANTHER" id="PTHR43233:SF1">
    <property type="entry name" value="FAMILY N-ACETYLTRANSFERASE, PUTATIVE (AFU_ORTHOLOGUE AFUA_6G03350)-RELATED"/>
    <property type="match status" value="1"/>
</dbReference>
<dbReference type="Proteomes" id="UP000660680">
    <property type="component" value="Unassembled WGS sequence"/>
</dbReference>
<dbReference type="CDD" id="cd04301">
    <property type="entry name" value="NAT_SF"/>
    <property type="match status" value="1"/>
</dbReference>
<dbReference type="RefSeq" id="WP_189212015.1">
    <property type="nucleotide sequence ID" value="NZ_BMRB01000003.1"/>
</dbReference>
<dbReference type="PROSITE" id="PS51186">
    <property type="entry name" value="GNAT"/>
    <property type="match status" value="1"/>
</dbReference>
<dbReference type="Pfam" id="PF13508">
    <property type="entry name" value="Acetyltransf_7"/>
    <property type="match status" value="1"/>
</dbReference>
<evidence type="ECO:0000313" key="3">
    <source>
        <dbReference type="Proteomes" id="UP000660680"/>
    </source>
</evidence>
<sequence>MYELDDDPGRIDADAVWAYLSTDAYWGRWRTRAQFDAQLRGAWRVVGVYESATGAQVGFARAVSDGVALAYLADVFVLEHARGRGLGKALVRRMIDDGPGARFRWLLHTNDAHGLYKGFGFTGPDDTYLERPGMPTTS</sequence>
<comment type="caution">
    <text evidence="2">The sequence shown here is derived from an EMBL/GenBank/DDBJ whole genome shotgun (WGS) entry which is preliminary data.</text>
</comment>
<gene>
    <name evidence="2" type="ORF">GCM10010171_39560</name>
</gene>
<dbReference type="AlphaFoldDB" id="A0A918GJE3"/>
<keyword evidence="3" id="KW-1185">Reference proteome</keyword>
<dbReference type="InterPro" id="IPR000182">
    <property type="entry name" value="GNAT_dom"/>
</dbReference>
<dbReference type="PANTHER" id="PTHR43233">
    <property type="entry name" value="FAMILY N-ACETYLTRANSFERASE, PUTATIVE (AFU_ORTHOLOGUE AFUA_6G03350)-RELATED"/>
    <property type="match status" value="1"/>
</dbReference>
<dbReference type="GO" id="GO:0016747">
    <property type="term" value="F:acyltransferase activity, transferring groups other than amino-acyl groups"/>
    <property type="evidence" value="ECO:0007669"/>
    <property type="project" value="InterPro"/>
</dbReference>
<dbReference type="InterPro" id="IPR016181">
    <property type="entry name" value="Acyl_CoA_acyltransferase"/>
</dbReference>
<dbReference type="SUPFAM" id="SSF55729">
    <property type="entry name" value="Acyl-CoA N-acyltransferases (Nat)"/>
    <property type="match status" value="1"/>
</dbReference>
<reference evidence="2" key="1">
    <citation type="journal article" date="2014" name="Int. J. Syst. Evol. Microbiol.">
        <title>Complete genome sequence of Corynebacterium casei LMG S-19264T (=DSM 44701T), isolated from a smear-ripened cheese.</title>
        <authorList>
            <consortium name="US DOE Joint Genome Institute (JGI-PGF)"/>
            <person name="Walter F."/>
            <person name="Albersmeier A."/>
            <person name="Kalinowski J."/>
            <person name="Ruckert C."/>
        </authorList>
    </citation>
    <scope>NUCLEOTIDE SEQUENCE</scope>
    <source>
        <strain evidence="2">JCM 3276</strain>
    </source>
</reference>
<protein>
    <submittedName>
        <fullName evidence="2">N-acetyltransferase</fullName>
    </submittedName>
</protein>
<reference evidence="2" key="2">
    <citation type="submission" date="2020-09" db="EMBL/GenBank/DDBJ databases">
        <authorList>
            <person name="Sun Q."/>
            <person name="Ohkuma M."/>
        </authorList>
    </citation>
    <scope>NUCLEOTIDE SEQUENCE</scope>
    <source>
        <strain evidence="2">JCM 3276</strain>
    </source>
</reference>
<name>A0A918GJE3_9PSEU</name>
<dbReference type="EMBL" id="BMRB01000003">
    <property type="protein sequence ID" value="GGS41052.1"/>
    <property type="molecule type" value="Genomic_DNA"/>
</dbReference>
<proteinExistence type="predicted"/>
<dbReference type="Gene3D" id="3.40.630.30">
    <property type="match status" value="1"/>
</dbReference>
<organism evidence="2 3">
    <name type="scientific">Actinokineospora fastidiosa</name>
    <dbReference type="NCBI Taxonomy" id="1816"/>
    <lineage>
        <taxon>Bacteria</taxon>
        <taxon>Bacillati</taxon>
        <taxon>Actinomycetota</taxon>
        <taxon>Actinomycetes</taxon>
        <taxon>Pseudonocardiales</taxon>
        <taxon>Pseudonocardiaceae</taxon>
        <taxon>Actinokineospora</taxon>
    </lineage>
</organism>
<accession>A0A918GJE3</accession>